<proteinExistence type="predicted"/>
<dbReference type="Proteomes" id="UP000017836">
    <property type="component" value="Unassembled WGS sequence"/>
</dbReference>
<reference evidence="2" key="1">
    <citation type="journal article" date="2013" name="Science">
        <title>The Amborella genome and the evolution of flowering plants.</title>
        <authorList>
            <consortium name="Amborella Genome Project"/>
        </authorList>
    </citation>
    <scope>NUCLEOTIDE SEQUENCE [LARGE SCALE GENOMIC DNA]</scope>
</reference>
<protein>
    <submittedName>
        <fullName evidence="1">Uncharacterized protein</fullName>
    </submittedName>
</protein>
<name>W1P4X6_AMBTC</name>
<evidence type="ECO:0000313" key="1">
    <source>
        <dbReference type="EMBL" id="ERN02978.1"/>
    </source>
</evidence>
<sequence>MDHQSHWSNIPSGSLLPLDHQPLWSINSLVDHYFPLTPDGPISPVGHYFQWFINSSGPLLQQTTNTSSPSTKWFVTPLVAILQWLQSSVMNNHPQWITTSNCLSTPVIGHYPQQVTTPCDTDTL</sequence>
<evidence type="ECO:0000313" key="2">
    <source>
        <dbReference type="Proteomes" id="UP000017836"/>
    </source>
</evidence>
<dbReference type="AlphaFoldDB" id="W1P4X6"/>
<gene>
    <name evidence="1" type="ORF">AMTR_s00134p00096500</name>
</gene>
<dbReference type="Gramene" id="ERN02978">
    <property type="protein sequence ID" value="ERN02978"/>
    <property type="gene ID" value="AMTR_s00134p00096500"/>
</dbReference>
<dbReference type="EMBL" id="KI394460">
    <property type="protein sequence ID" value="ERN02978.1"/>
    <property type="molecule type" value="Genomic_DNA"/>
</dbReference>
<keyword evidence="2" id="KW-1185">Reference proteome</keyword>
<organism evidence="1 2">
    <name type="scientific">Amborella trichopoda</name>
    <dbReference type="NCBI Taxonomy" id="13333"/>
    <lineage>
        <taxon>Eukaryota</taxon>
        <taxon>Viridiplantae</taxon>
        <taxon>Streptophyta</taxon>
        <taxon>Embryophyta</taxon>
        <taxon>Tracheophyta</taxon>
        <taxon>Spermatophyta</taxon>
        <taxon>Magnoliopsida</taxon>
        <taxon>Amborellales</taxon>
        <taxon>Amborellaceae</taxon>
        <taxon>Amborella</taxon>
    </lineage>
</organism>
<dbReference type="HOGENOM" id="CLU_2213518_0_0_1"/>
<accession>W1P4X6</accession>